<gene>
    <name evidence="1" type="ORF">A3D78_04230</name>
</gene>
<evidence type="ECO:0000313" key="1">
    <source>
        <dbReference type="EMBL" id="OGG18169.1"/>
    </source>
</evidence>
<name>A0A1F6A0E7_9BACT</name>
<dbReference type="Proteomes" id="UP000176253">
    <property type="component" value="Unassembled WGS sequence"/>
</dbReference>
<dbReference type="STRING" id="1798383.A3D78_04230"/>
<dbReference type="AlphaFoldDB" id="A0A1F6A0E7"/>
<dbReference type="EMBL" id="MFJM01000020">
    <property type="protein sequence ID" value="OGG18169.1"/>
    <property type="molecule type" value="Genomic_DNA"/>
</dbReference>
<accession>A0A1F6A0E7</accession>
<dbReference type="SUPFAM" id="SSF53795">
    <property type="entry name" value="PEP carboxykinase-like"/>
    <property type="match status" value="1"/>
</dbReference>
<organism evidence="1 2">
    <name type="scientific">Candidatus Gottesmanbacteria bacterium RIFCSPHIGHO2_02_FULL_39_14</name>
    <dbReference type="NCBI Taxonomy" id="1798383"/>
    <lineage>
        <taxon>Bacteria</taxon>
        <taxon>Candidatus Gottesmaniibacteriota</taxon>
    </lineage>
</organism>
<dbReference type="Gene3D" id="3.40.50.300">
    <property type="entry name" value="P-loop containing nucleotide triphosphate hydrolases"/>
    <property type="match status" value="1"/>
</dbReference>
<proteinExistence type="predicted"/>
<comment type="caution">
    <text evidence="1">The sequence shown here is derived from an EMBL/GenBank/DDBJ whole genome shotgun (WGS) entry which is preliminary data.</text>
</comment>
<evidence type="ECO:0000313" key="2">
    <source>
        <dbReference type="Proteomes" id="UP000176253"/>
    </source>
</evidence>
<protein>
    <submittedName>
        <fullName evidence="1">Uncharacterized protein</fullName>
    </submittedName>
</protein>
<sequence>MNKYLLLNIAGFNIKTAFYRAKYNHIQSALYYEIEKNLTGFIITTKTPGKCDFYIDIKHVSYHKTLITKEDLIETYYLPYFHMIKNRRLATYYYINLHIFLHILDFILKKLLMNHGFILHASAASINGKANIFLAPSGGGKSTITKFLPDYIKTIGDDNIIIRKHNNEYMVFQTPFEEKNRLNKNNVGYKLKNIYFLKKSTKTAVTKIYDKDQKYKKLLSSILAGKNDIQKIIPTVLLFLDKFDNFYKLEFRKSKKEITEFSKGLTATGRTTRTGSARGT</sequence>
<dbReference type="InterPro" id="IPR027417">
    <property type="entry name" value="P-loop_NTPase"/>
</dbReference>
<reference evidence="1 2" key="1">
    <citation type="journal article" date="2016" name="Nat. Commun.">
        <title>Thousands of microbial genomes shed light on interconnected biogeochemical processes in an aquifer system.</title>
        <authorList>
            <person name="Anantharaman K."/>
            <person name="Brown C.T."/>
            <person name="Hug L.A."/>
            <person name="Sharon I."/>
            <person name="Castelle C.J."/>
            <person name="Probst A.J."/>
            <person name="Thomas B.C."/>
            <person name="Singh A."/>
            <person name="Wilkins M.J."/>
            <person name="Karaoz U."/>
            <person name="Brodie E.L."/>
            <person name="Williams K.H."/>
            <person name="Hubbard S.S."/>
            <person name="Banfield J.F."/>
        </authorList>
    </citation>
    <scope>NUCLEOTIDE SEQUENCE [LARGE SCALE GENOMIC DNA]</scope>
</reference>